<dbReference type="InterPro" id="IPR036864">
    <property type="entry name" value="Zn2-C6_fun-type_DNA-bd_sf"/>
</dbReference>
<feature type="region of interest" description="Disordered" evidence="4">
    <location>
        <begin position="81"/>
        <end position="116"/>
    </location>
</feature>
<dbReference type="InterPro" id="IPR001138">
    <property type="entry name" value="Zn2Cys6_DnaBD"/>
</dbReference>
<dbReference type="PROSITE" id="PS50048">
    <property type="entry name" value="ZN2_CY6_FUNGAL_2"/>
    <property type="match status" value="1"/>
</dbReference>
<evidence type="ECO:0000256" key="2">
    <source>
        <dbReference type="ARBA" id="ARBA00022723"/>
    </source>
</evidence>
<dbReference type="CDD" id="cd12148">
    <property type="entry name" value="fungal_TF_MHR"/>
    <property type="match status" value="1"/>
</dbReference>
<evidence type="ECO:0000313" key="7">
    <source>
        <dbReference type="Proteomes" id="UP001305414"/>
    </source>
</evidence>
<feature type="domain" description="Zn(2)-C6 fungal-type" evidence="5">
    <location>
        <begin position="44"/>
        <end position="75"/>
    </location>
</feature>
<dbReference type="InterPro" id="IPR050613">
    <property type="entry name" value="Sec_Metabolite_Reg"/>
</dbReference>
<evidence type="ECO:0000313" key="6">
    <source>
        <dbReference type="EMBL" id="KAK5625852.1"/>
    </source>
</evidence>
<name>A0AAN7Z1P3_9PEZI</name>
<organism evidence="6 7">
    <name type="scientific">Xylaria bambusicola</name>
    <dbReference type="NCBI Taxonomy" id="326684"/>
    <lineage>
        <taxon>Eukaryota</taxon>
        <taxon>Fungi</taxon>
        <taxon>Dikarya</taxon>
        <taxon>Ascomycota</taxon>
        <taxon>Pezizomycotina</taxon>
        <taxon>Sordariomycetes</taxon>
        <taxon>Xylariomycetidae</taxon>
        <taxon>Xylariales</taxon>
        <taxon>Xylariaceae</taxon>
        <taxon>Xylaria</taxon>
    </lineage>
</organism>
<dbReference type="GO" id="GO:0003677">
    <property type="term" value="F:DNA binding"/>
    <property type="evidence" value="ECO:0007669"/>
    <property type="project" value="InterPro"/>
</dbReference>
<dbReference type="SUPFAM" id="SSF57701">
    <property type="entry name" value="Zn2/Cys6 DNA-binding domain"/>
    <property type="match status" value="1"/>
</dbReference>
<dbReference type="Gene3D" id="4.10.240.10">
    <property type="entry name" value="Zn(2)-C6 fungal-type DNA-binding domain"/>
    <property type="match status" value="1"/>
</dbReference>
<dbReference type="GO" id="GO:0000981">
    <property type="term" value="F:DNA-binding transcription factor activity, RNA polymerase II-specific"/>
    <property type="evidence" value="ECO:0007669"/>
    <property type="project" value="InterPro"/>
</dbReference>
<dbReference type="Proteomes" id="UP001305414">
    <property type="component" value="Unassembled WGS sequence"/>
</dbReference>
<dbReference type="EMBL" id="JAWHQM010000002">
    <property type="protein sequence ID" value="KAK5625852.1"/>
    <property type="molecule type" value="Genomic_DNA"/>
</dbReference>
<evidence type="ECO:0000256" key="3">
    <source>
        <dbReference type="ARBA" id="ARBA00023242"/>
    </source>
</evidence>
<dbReference type="PANTHER" id="PTHR31001">
    <property type="entry name" value="UNCHARACTERIZED TRANSCRIPTIONAL REGULATORY PROTEIN"/>
    <property type="match status" value="1"/>
</dbReference>
<keyword evidence="7" id="KW-1185">Reference proteome</keyword>
<dbReference type="PANTHER" id="PTHR31001:SF87">
    <property type="entry name" value="COL-21"/>
    <property type="match status" value="1"/>
</dbReference>
<proteinExistence type="predicted"/>
<dbReference type="Pfam" id="PF04082">
    <property type="entry name" value="Fungal_trans"/>
    <property type="match status" value="1"/>
</dbReference>
<dbReference type="InterPro" id="IPR007219">
    <property type="entry name" value="XnlR_reg_dom"/>
</dbReference>
<keyword evidence="3" id="KW-0539">Nucleus</keyword>
<sequence>MDPPTYGAHLIEPAFVRSAHYPTGRVLSSNMSPAAKRKQRTVSSCIPCYTKKQKCNRQYPCNHCTHRRRIEECIFSTHLHPSVSSQDTPDADPKATSAAVPMDVPSTSDDQGGVKARGSRQPTLAGCFGYFEGSQSNTLQLLRQFGVDESSLYRRHPSIELCTQELDAARSEIENMPARSILGFLVQYYFQEIHWMHQLVHPSSFLARFEAWWKLPPITRVLDVEFAILILEIGAYVSQFLPSPSYIADSIHGIPLAEIRLQCAKAAKVLGSICSQADHTGSVVRVQHMCFTALREQCEGNMKASWTSTVSAIRAAQMIGIDRGLQSSTSSFTRSCFEMEMRRQLFCNLYIMDLLHVTGDVDNNGAPGVFMERVLQFRLAQFWNRQADIPHSSKSYDPCVAEERYEKFCLEFLTQLPAPFALVPNKKWDQDVPGLSRQRQLLHIAVYNSICNNFRSLLLMKPAQVFALPKYQQELLYRQKKYLIHAALGMLDAVKVLHQLLGTTQTRLFPIVFHTFEAAILLWGLTFHVRDGQNGVHTPECGALHTTDTLWPSFTRPMGAPEATQTDTSHSRCVEAIQEAQDRLQRLAVFNSTAAAGAKALADLLCKQSEYPRSQSETASTQTPASTPTVFDTEILDQPINPPPSNLEFMSDSTIWPYGVANFDAEASLWPTPADGWPVAEPGQTNCWLGQLMS</sequence>
<protein>
    <recommendedName>
        <fullName evidence="5">Zn(2)-C6 fungal-type domain-containing protein</fullName>
    </recommendedName>
</protein>
<evidence type="ECO:0000256" key="4">
    <source>
        <dbReference type="SAM" id="MobiDB-lite"/>
    </source>
</evidence>
<dbReference type="GO" id="GO:0008270">
    <property type="term" value="F:zinc ion binding"/>
    <property type="evidence" value="ECO:0007669"/>
    <property type="project" value="InterPro"/>
</dbReference>
<accession>A0AAN7Z1P3</accession>
<dbReference type="GO" id="GO:0005634">
    <property type="term" value="C:nucleus"/>
    <property type="evidence" value="ECO:0007669"/>
    <property type="project" value="UniProtKB-SubCell"/>
</dbReference>
<reference evidence="6 7" key="1">
    <citation type="submission" date="2023-10" db="EMBL/GenBank/DDBJ databases">
        <title>Draft genome sequence of Xylaria bambusicola isolate GMP-LS, the root and basal stem rot pathogen of sugarcane in Indonesia.</title>
        <authorList>
            <person name="Selvaraj P."/>
            <person name="Muralishankar V."/>
            <person name="Muruganantham S."/>
            <person name="Sp S."/>
            <person name="Haryani S."/>
            <person name="Lau K.J.X."/>
            <person name="Naqvi N.I."/>
        </authorList>
    </citation>
    <scope>NUCLEOTIDE SEQUENCE [LARGE SCALE GENOMIC DNA]</scope>
    <source>
        <strain evidence="6">GMP-LS</strain>
    </source>
</reference>
<comment type="caution">
    <text evidence="6">The sequence shown here is derived from an EMBL/GenBank/DDBJ whole genome shotgun (WGS) entry which is preliminary data.</text>
</comment>
<evidence type="ECO:0000256" key="1">
    <source>
        <dbReference type="ARBA" id="ARBA00004123"/>
    </source>
</evidence>
<comment type="subcellular location">
    <subcellularLocation>
        <location evidence="1">Nucleus</location>
    </subcellularLocation>
</comment>
<keyword evidence="2" id="KW-0479">Metal-binding</keyword>
<evidence type="ECO:0000259" key="5">
    <source>
        <dbReference type="PROSITE" id="PS50048"/>
    </source>
</evidence>
<dbReference type="AlphaFoldDB" id="A0AAN7Z1P3"/>
<gene>
    <name evidence="6" type="ORF">RRF57_001568</name>
</gene>
<dbReference type="GO" id="GO:0006351">
    <property type="term" value="P:DNA-templated transcription"/>
    <property type="evidence" value="ECO:0007669"/>
    <property type="project" value="InterPro"/>
</dbReference>